<organism evidence="3 4">
    <name type="scientific">Bilophila wadsworthia (strain 3_1_6)</name>
    <dbReference type="NCBI Taxonomy" id="563192"/>
    <lineage>
        <taxon>Bacteria</taxon>
        <taxon>Pseudomonadati</taxon>
        <taxon>Thermodesulfobacteriota</taxon>
        <taxon>Desulfovibrionia</taxon>
        <taxon>Desulfovibrionales</taxon>
        <taxon>Desulfovibrionaceae</taxon>
        <taxon>Bilophila</taxon>
    </lineage>
</organism>
<dbReference type="eggNOG" id="COG5410">
    <property type="taxonomic scope" value="Bacteria"/>
</dbReference>
<dbReference type="Gene3D" id="3.30.420.240">
    <property type="match status" value="1"/>
</dbReference>
<dbReference type="AlphaFoldDB" id="E5Y1W0"/>
<dbReference type="eggNOG" id="COG5362">
    <property type="taxonomic scope" value="Bacteria"/>
</dbReference>
<feature type="domain" description="Terminase large subunit gp17-like C-terminal" evidence="2">
    <location>
        <begin position="296"/>
        <end position="444"/>
    </location>
</feature>
<protein>
    <recommendedName>
        <fullName evidence="2">Terminase large subunit gp17-like C-terminal domain-containing protein</fullName>
    </recommendedName>
</protein>
<dbReference type="NCBIfam" id="TIGR01630">
    <property type="entry name" value="psiM2_ORF9"/>
    <property type="match status" value="1"/>
</dbReference>
<sequence>MIFPTLEQYARAKGAATRVPRVILPYHRKMYAAITSWAAGTLPGGARNLAITIPPRHGKTLAAHDTVEWLFGMVPESRWLYTAYSADLAVSQTMRIRDALVSDWYRRMFPDTQVRGNRQNFVTTAAGGELYGVGMTGTLTGFGAGRKRREFGGAIVIDDPLSAEESRSATRRAHVNEWYTQTLKSRRNHDGTPILLIMQRLHTEDLVGHVLATKPGLWRVLKLSAMDEATGEMLWPETFSRESAELMREVDPMTFYAQYQQEPMIPGGAMIKKEWWQWFDFDGRYRFDGMLFATADTAYKAKSTADASVIRVWHGTRNALDCVDCAYGRWEFPELLHAAQFVYERWKERGLRQFFIEDKATGTPLEQTLRRQGVPAYGWRPADFGFPDDKVSRVQESAWVVAGGRVRLPRGAEHAQVLVDEAARFMPDMSHAHDDHVDTLTMAVSIWRYAGGQA</sequence>
<dbReference type="EMBL" id="ADCP02000002">
    <property type="protein sequence ID" value="EFV45987.1"/>
    <property type="molecule type" value="Genomic_DNA"/>
</dbReference>
<name>E5Y1W0_BILW3</name>
<dbReference type="InterPro" id="IPR006517">
    <property type="entry name" value="Phage_terminase_lsu-like_C"/>
</dbReference>
<dbReference type="Proteomes" id="UP000006034">
    <property type="component" value="Unassembled WGS sequence"/>
</dbReference>
<evidence type="ECO:0000313" key="3">
    <source>
        <dbReference type="EMBL" id="EFV45987.1"/>
    </source>
</evidence>
<gene>
    <name evidence="3" type="ORF">HMPREF0179_00169</name>
</gene>
<keyword evidence="1" id="KW-1188">Viral release from host cell</keyword>
<comment type="caution">
    <text evidence="3">The sequence shown here is derived from an EMBL/GenBank/DDBJ whole genome shotgun (WGS) entry which is preliminary data.</text>
</comment>
<dbReference type="HOGENOM" id="CLU_028165_1_0_7"/>
<reference evidence="3 4" key="2">
    <citation type="submission" date="2013-04" db="EMBL/GenBank/DDBJ databases">
        <title>The Genome Sequence of Bilophila wadsworthia 3_1_6.</title>
        <authorList>
            <consortium name="The Broad Institute Genomics Platform"/>
            <person name="Earl A."/>
            <person name="Ward D."/>
            <person name="Feldgarden M."/>
            <person name="Gevers D."/>
            <person name="Sibley C."/>
            <person name="Strauss J."/>
            <person name="Allen-Vercoe E."/>
            <person name="Walker B."/>
            <person name="Young S."/>
            <person name="Zeng Q."/>
            <person name="Gargeya S."/>
            <person name="Fitzgerald M."/>
            <person name="Haas B."/>
            <person name="Abouelleil A."/>
            <person name="Allen A.W."/>
            <person name="Alvarado L."/>
            <person name="Arachchi H.M."/>
            <person name="Berlin A.M."/>
            <person name="Chapman S.B."/>
            <person name="Gainer-Dewar J."/>
            <person name="Goldberg J."/>
            <person name="Griggs A."/>
            <person name="Gujja S."/>
            <person name="Hansen M."/>
            <person name="Howarth C."/>
            <person name="Imamovic A."/>
            <person name="Ireland A."/>
            <person name="Larimer J."/>
            <person name="McCowan C."/>
            <person name="Murphy C."/>
            <person name="Pearson M."/>
            <person name="Poon T.W."/>
            <person name="Priest M."/>
            <person name="Roberts A."/>
            <person name="Saif S."/>
            <person name="Shea T."/>
            <person name="Sisk P."/>
            <person name="Sykes S."/>
            <person name="Wortman J."/>
            <person name="Nusbaum C."/>
            <person name="Birren B."/>
        </authorList>
    </citation>
    <scope>NUCLEOTIDE SEQUENCE [LARGE SCALE GENOMIC DNA]</scope>
    <source>
        <strain evidence="3 4">3_1_6</strain>
    </source>
</reference>
<reference evidence="3 4" key="1">
    <citation type="submission" date="2010-10" db="EMBL/GenBank/DDBJ databases">
        <authorList>
            <consortium name="The Broad Institute Genome Sequencing Platform"/>
            <person name="Ward D."/>
            <person name="Earl A."/>
            <person name="Feldgarden M."/>
            <person name="Young S.K."/>
            <person name="Gargeya S."/>
            <person name="Zeng Q."/>
            <person name="Alvarado L."/>
            <person name="Berlin A."/>
            <person name="Bochicchio J."/>
            <person name="Chapman S.B."/>
            <person name="Chen Z."/>
            <person name="Freedman E."/>
            <person name="Gellesch M."/>
            <person name="Goldberg J."/>
            <person name="Griggs A."/>
            <person name="Gujja S."/>
            <person name="Heilman E."/>
            <person name="Heiman D."/>
            <person name="Howarth C."/>
            <person name="Mehta T."/>
            <person name="Neiman D."/>
            <person name="Pearson M."/>
            <person name="Roberts A."/>
            <person name="Saif S."/>
            <person name="Shea T."/>
            <person name="Shenoy N."/>
            <person name="Sisk P."/>
            <person name="Stolte C."/>
            <person name="Sykes S."/>
            <person name="White J."/>
            <person name="Yandava C."/>
            <person name="Allen-Vercoe E."/>
            <person name="Sibley C."/>
            <person name="Ambrose C.E."/>
            <person name="Strauss J."/>
            <person name="Daigneault M."/>
            <person name="Haas B."/>
            <person name="Nusbaum C."/>
            <person name="Birren B."/>
        </authorList>
    </citation>
    <scope>NUCLEOTIDE SEQUENCE [LARGE SCALE GENOMIC DNA]</scope>
    <source>
        <strain evidence="3 4">3_1_6</strain>
    </source>
</reference>
<dbReference type="STRING" id="563192.HMPREF0179_00169"/>
<evidence type="ECO:0000313" key="4">
    <source>
        <dbReference type="Proteomes" id="UP000006034"/>
    </source>
</evidence>
<accession>E5Y1W0</accession>
<dbReference type="InterPro" id="IPR035421">
    <property type="entry name" value="Terminase_6C"/>
</dbReference>
<dbReference type="OrthoDB" id="9771580at2"/>
<dbReference type="RefSeq" id="WP_005024170.1">
    <property type="nucleotide sequence ID" value="NZ_KE150239.1"/>
</dbReference>
<dbReference type="Pfam" id="PF17289">
    <property type="entry name" value="Terminase_6C"/>
    <property type="match status" value="1"/>
</dbReference>
<evidence type="ECO:0000256" key="1">
    <source>
        <dbReference type="ARBA" id="ARBA00022612"/>
    </source>
</evidence>
<keyword evidence="4" id="KW-1185">Reference proteome</keyword>
<evidence type="ECO:0000259" key="2">
    <source>
        <dbReference type="Pfam" id="PF17289"/>
    </source>
</evidence>
<proteinExistence type="predicted"/>
<dbReference type="GeneID" id="78087691"/>